<dbReference type="EMBL" id="FNVT01000004">
    <property type="protein sequence ID" value="SEG72968.1"/>
    <property type="molecule type" value="Genomic_DNA"/>
</dbReference>
<gene>
    <name evidence="2" type="ORF">SAMN05444920_10440</name>
</gene>
<dbReference type="AlphaFoldDB" id="A0A1H6CJ71"/>
<feature type="region of interest" description="Disordered" evidence="1">
    <location>
        <begin position="46"/>
        <end position="132"/>
    </location>
</feature>
<organism evidence="2 3">
    <name type="scientific">Nonomuraea solani</name>
    <dbReference type="NCBI Taxonomy" id="1144553"/>
    <lineage>
        <taxon>Bacteria</taxon>
        <taxon>Bacillati</taxon>
        <taxon>Actinomycetota</taxon>
        <taxon>Actinomycetes</taxon>
        <taxon>Streptosporangiales</taxon>
        <taxon>Streptosporangiaceae</taxon>
        <taxon>Nonomuraea</taxon>
    </lineage>
</organism>
<evidence type="ECO:0000313" key="2">
    <source>
        <dbReference type="EMBL" id="SEG72968.1"/>
    </source>
</evidence>
<sequence length="343" mass="38284">MPAAQRLLGQPGQIGLLRVRLQQRGTPRRRQPARVLHRRAVVRRRLPVRSLPGRPRPGQPPVPQDGGLVPRVQRVVDQPAGVDPPDPSQDAEHPAVRRHPPRRRQRLLHRAAQQLVPERHPVTGRHQHPRVDTRLDQLRRARHDGRVGAGGHHGHQPGQLSGGPWQRPQPIENQILYGRRHRRALAPEQFGHQQRVTAGQPVDHRRVPPRQARLLAHAVVRQRAQPDALDEGARQGGQRAPDRVLGPHLVIPVRHHQQRGQPADPPPQPDQPVQRGLVGPVRVLHHDHGVGPRRGQLLQGGREDLLLDRAGAQPFGENAPGLEADVMQRPQRPRGDQPVAGTP</sequence>
<protein>
    <submittedName>
        <fullName evidence="2">Uncharacterized protein</fullName>
    </submittedName>
</protein>
<feature type="compositionally biased region" description="Basic residues" evidence="1">
    <location>
        <begin position="96"/>
        <end position="109"/>
    </location>
</feature>
<feature type="compositionally biased region" description="Pro residues" evidence="1">
    <location>
        <begin position="54"/>
        <end position="63"/>
    </location>
</feature>
<accession>A0A1H6CJ71</accession>
<name>A0A1H6CJ71_9ACTN</name>
<evidence type="ECO:0000313" key="3">
    <source>
        <dbReference type="Proteomes" id="UP000236732"/>
    </source>
</evidence>
<evidence type="ECO:0000256" key="1">
    <source>
        <dbReference type="SAM" id="MobiDB-lite"/>
    </source>
</evidence>
<feature type="region of interest" description="Disordered" evidence="1">
    <location>
        <begin position="221"/>
        <end position="343"/>
    </location>
</feature>
<reference evidence="2 3" key="1">
    <citation type="submission" date="2016-10" db="EMBL/GenBank/DDBJ databases">
        <authorList>
            <person name="de Groot N.N."/>
        </authorList>
    </citation>
    <scope>NUCLEOTIDE SEQUENCE [LARGE SCALE GENOMIC DNA]</scope>
    <source>
        <strain evidence="2 3">CGMCC 4.7037</strain>
    </source>
</reference>
<keyword evidence="3" id="KW-1185">Reference proteome</keyword>
<dbReference type="Proteomes" id="UP000236732">
    <property type="component" value="Unassembled WGS sequence"/>
</dbReference>
<proteinExistence type="predicted"/>
<feature type="region of interest" description="Disordered" evidence="1">
    <location>
        <begin position="145"/>
        <end position="169"/>
    </location>
</feature>